<evidence type="ECO:0000313" key="2">
    <source>
        <dbReference type="EMBL" id="GBO12115.1"/>
    </source>
</evidence>
<comment type="caution">
    <text evidence="1">The sequence shown here is derived from an EMBL/GenBank/DDBJ whole genome shotgun (WGS) entry which is preliminary data.</text>
</comment>
<gene>
    <name evidence="2" type="ORF">AVEN_136450_1</name>
    <name evidence="1" type="ORF">AVEN_27596_1</name>
</gene>
<sequence length="72" mass="8281">AKIMGLEVENDIDELKEDHNQELNTEELKEDHSQELNTEELTDLHCVSQQEVVKENLSEEEVTAKQQSSDTI</sequence>
<protein>
    <submittedName>
        <fullName evidence="1">Uncharacterized protein</fullName>
    </submittedName>
</protein>
<dbReference type="Proteomes" id="UP000499080">
    <property type="component" value="Unassembled WGS sequence"/>
</dbReference>
<dbReference type="AlphaFoldDB" id="A0A4Y2UGU2"/>
<dbReference type="OrthoDB" id="7422307at2759"/>
<name>A0A4Y2UGU2_ARAVE</name>
<dbReference type="EMBL" id="BGPR01036766">
    <property type="protein sequence ID" value="GBO12115.1"/>
    <property type="molecule type" value="Genomic_DNA"/>
</dbReference>
<proteinExistence type="predicted"/>
<dbReference type="EMBL" id="BGPR01036758">
    <property type="protein sequence ID" value="GBO12098.1"/>
    <property type="molecule type" value="Genomic_DNA"/>
</dbReference>
<keyword evidence="3" id="KW-1185">Reference proteome</keyword>
<evidence type="ECO:0000313" key="3">
    <source>
        <dbReference type="Proteomes" id="UP000499080"/>
    </source>
</evidence>
<reference evidence="1 3" key="1">
    <citation type="journal article" date="2019" name="Sci. Rep.">
        <title>Orb-weaving spider Araneus ventricosus genome elucidates the spidroin gene catalogue.</title>
        <authorList>
            <person name="Kono N."/>
            <person name="Nakamura H."/>
            <person name="Ohtoshi R."/>
            <person name="Moran D.A.P."/>
            <person name="Shinohara A."/>
            <person name="Yoshida Y."/>
            <person name="Fujiwara M."/>
            <person name="Mori M."/>
            <person name="Tomita M."/>
            <person name="Arakawa K."/>
        </authorList>
    </citation>
    <scope>NUCLEOTIDE SEQUENCE [LARGE SCALE GENOMIC DNA]</scope>
</reference>
<organism evidence="1 3">
    <name type="scientific">Araneus ventricosus</name>
    <name type="common">Orbweaver spider</name>
    <name type="synonym">Epeira ventricosa</name>
    <dbReference type="NCBI Taxonomy" id="182803"/>
    <lineage>
        <taxon>Eukaryota</taxon>
        <taxon>Metazoa</taxon>
        <taxon>Ecdysozoa</taxon>
        <taxon>Arthropoda</taxon>
        <taxon>Chelicerata</taxon>
        <taxon>Arachnida</taxon>
        <taxon>Araneae</taxon>
        <taxon>Araneomorphae</taxon>
        <taxon>Entelegynae</taxon>
        <taxon>Araneoidea</taxon>
        <taxon>Araneidae</taxon>
        <taxon>Araneus</taxon>
    </lineage>
</organism>
<feature type="non-terminal residue" evidence="1">
    <location>
        <position position="1"/>
    </location>
</feature>
<evidence type="ECO:0000313" key="1">
    <source>
        <dbReference type="EMBL" id="GBO12098.1"/>
    </source>
</evidence>
<accession>A0A4Y2UGU2</accession>